<dbReference type="SUPFAM" id="SSF56112">
    <property type="entry name" value="Protein kinase-like (PK-like)"/>
    <property type="match status" value="1"/>
</dbReference>
<feature type="domain" description="Aminoglycoside phosphotransferase" evidence="1">
    <location>
        <begin position="22"/>
        <end position="247"/>
    </location>
</feature>
<evidence type="ECO:0000259" key="1">
    <source>
        <dbReference type="Pfam" id="PF01636"/>
    </source>
</evidence>
<proteinExistence type="predicted"/>
<dbReference type="InterPro" id="IPR011009">
    <property type="entry name" value="Kinase-like_dom_sf"/>
</dbReference>
<dbReference type="EMBL" id="SNWQ01000016">
    <property type="protein sequence ID" value="TDO44345.1"/>
    <property type="molecule type" value="Genomic_DNA"/>
</dbReference>
<gene>
    <name evidence="2" type="ORF">EV643_116157</name>
</gene>
<dbReference type="Gene3D" id="3.30.200.20">
    <property type="entry name" value="Phosphorylase Kinase, domain 1"/>
    <property type="match status" value="1"/>
</dbReference>
<organism evidence="2 3">
    <name type="scientific">Kribbella caucasensis</name>
    <dbReference type="NCBI Taxonomy" id="2512215"/>
    <lineage>
        <taxon>Bacteria</taxon>
        <taxon>Bacillati</taxon>
        <taxon>Actinomycetota</taxon>
        <taxon>Actinomycetes</taxon>
        <taxon>Propionibacteriales</taxon>
        <taxon>Kribbellaceae</taxon>
        <taxon>Kribbella</taxon>
    </lineage>
</organism>
<name>A0A4R6KA25_9ACTN</name>
<evidence type="ECO:0000313" key="2">
    <source>
        <dbReference type="EMBL" id="TDO44345.1"/>
    </source>
</evidence>
<dbReference type="InterPro" id="IPR002575">
    <property type="entry name" value="Aminoglycoside_PTrfase"/>
</dbReference>
<keyword evidence="2" id="KW-0808">Transferase</keyword>
<dbReference type="AlphaFoldDB" id="A0A4R6KA25"/>
<reference evidence="2 3" key="1">
    <citation type="submission" date="2019-03" db="EMBL/GenBank/DDBJ databases">
        <title>Genomic Encyclopedia of Type Strains, Phase III (KMG-III): the genomes of soil and plant-associated and newly described type strains.</title>
        <authorList>
            <person name="Whitman W."/>
        </authorList>
    </citation>
    <scope>NUCLEOTIDE SEQUENCE [LARGE SCALE GENOMIC DNA]</scope>
    <source>
        <strain evidence="2 3">VKM Ac-2527</strain>
    </source>
</reference>
<dbReference type="GO" id="GO:0016740">
    <property type="term" value="F:transferase activity"/>
    <property type="evidence" value="ECO:0007669"/>
    <property type="project" value="UniProtKB-KW"/>
</dbReference>
<dbReference type="Pfam" id="PF01636">
    <property type="entry name" value="APH"/>
    <property type="match status" value="1"/>
</dbReference>
<evidence type="ECO:0000313" key="3">
    <source>
        <dbReference type="Proteomes" id="UP000295388"/>
    </source>
</evidence>
<keyword evidence="3" id="KW-1185">Reference proteome</keyword>
<protein>
    <submittedName>
        <fullName evidence="2">Phosphotransferase family enzyme</fullName>
    </submittedName>
</protein>
<accession>A0A4R6KA25</accession>
<dbReference type="OrthoDB" id="30633at2"/>
<sequence>MTVESAQSIAAAFGVGRPVGFERVTRGAMGAVWKLSTSAGSYAAKEPFWFDWQEEAVAEEVAFRAACATAGVPSPEPLTTPTGGYVADCNGTTWRLYQWADGDAPDHSDVDVSAWVARQMGAMHSLDWQTGDHTPEPWYHHVDVEWDELVDRAAAAGVDWAGELGRLVPLCAELTSLVNSAPIGDMVWCHRDLTNTNVLRSAAGSVLVDWDNAGQMAPWRELGAVLVNHVGAEGNLRLIVDAYRAAGGPGEIAGPEGFATGLAILLNHLNGQVGAALDTALAPEHREYAVKGVLGLLRAMPEVGTLERAGQVVRR</sequence>
<dbReference type="Proteomes" id="UP000295388">
    <property type="component" value="Unassembled WGS sequence"/>
</dbReference>
<comment type="caution">
    <text evidence="2">The sequence shown here is derived from an EMBL/GenBank/DDBJ whole genome shotgun (WGS) entry which is preliminary data.</text>
</comment>
<dbReference type="RefSeq" id="WP_133803423.1">
    <property type="nucleotide sequence ID" value="NZ_SNWQ01000016.1"/>
</dbReference>
<dbReference type="Gene3D" id="3.90.1200.10">
    <property type="match status" value="1"/>
</dbReference>